<dbReference type="EMBL" id="CP117811">
    <property type="protein sequence ID" value="WDE96067.1"/>
    <property type="molecule type" value="Genomic_DNA"/>
</dbReference>
<accession>A0ABY7VQU6</accession>
<proteinExistence type="predicted"/>
<dbReference type="PROSITE" id="PS51819">
    <property type="entry name" value="VOC"/>
    <property type="match status" value="1"/>
</dbReference>
<name>A0ABY7VQU6_9BACT</name>
<gene>
    <name evidence="2" type="ORF">PQO03_10115</name>
</gene>
<dbReference type="Pfam" id="PF00903">
    <property type="entry name" value="Glyoxalase"/>
    <property type="match status" value="1"/>
</dbReference>
<organism evidence="2 3">
    <name type="scientific">Lentisphaera profundi</name>
    <dbReference type="NCBI Taxonomy" id="1658616"/>
    <lineage>
        <taxon>Bacteria</taxon>
        <taxon>Pseudomonadati</taxon>
        <taxon>Lentisphaerota</taxon>
        <taxon>Lentisphaeria</taxon>
        <taxon>Lentisphaerales</taxon>
        <taxon>Lentisphaeraceae</taxon>
        <taxon>Lentisphaera</taxon>
    </lineage>
</organism>
<dbReference type="PANTHER" id="PTHR36503">
    <property type="entry name" value="BLR2520 PROTEIN"/>
    <property type="match status" value="1"/>
</dbReference>
<dbReference type="RefSeq" id="WP_274150054.1">
    <property type="nucleotide sequence ID" value="NZ_CP117811.1"/>
</dbReference>
<evidence type="ECO:0000259" key="1">
    <source>
        <dbReference type="PROSITE" id="PS51819"/>
    </source>
</evidence>
<dbReference type="Gene3D" id="3.10.180.10">
    <property type="entry name" value="2,3-Dihydroxybiphenyl 1,2-Dioxygenase, domain 1"/>
    <property type="match status" value="1"/>
</dbReference>
<dbReference type="Proteomes" id="UP001214250">
    <property type="component" value="Chromosome 1"/>
</dbReference>
<dbReference type="SUPFAM" id="SSF54593">
    <property type="entry name" value="Glyoxalase/Bleomycin resistance protein/Dihydroxybiphenyl dioxygenase"/>
    <property type="match status" value="1"/>
</dbReference>
<evidence type="ECO:0000313" key="3">
    <source>
        <dbReference type="Proteomes" id="UP001214250"/>
    </source>
</evidence>
<dbReference type="CDD" id="cd07251">
    <property type="entry name" value="VOC_like"/>
    <property type="match status" value="1"/>
</dbReference>
<keyword evidence="3" id="KW-1185">Reference proteome</keyword>
<sequence>MKARISMVSLGVTDLDRSVKFYKDLGFPLFQALPNAAFFDLNGSWLGLCVRSVLAKDIGMSPEGSGFSAINMAHNVSSEQEVDDLIEEAKNAGAKLIKEPQKAEWGGYHAYFSDPDGHLWEIAYNPFAWIGPED</sequence>
<dbReference type="InterPro" id="IPR037523">
    <property type="entry name" value="VOC_core"/>
</dbReference>
<dbReference type="InterPro" id="IPR029068">
    <property type="entry name" value="Glyas_Bleomycin-R_OHBP_Dase"/>
</dbReference>
<reference evidence="2 3" key="1">
    <citation type="submission" date="2023-02" db="EMBL/GenBank/DDBJ databases">
        <title>Genome sequence of Lentisphaera profundi SAORIC-696.</title>
        <authorList>
            <person name="Kim e."/>
            <person name="Cho J.-C."/>
            <person name="Choi A."/>
            <person name="Kang I."/>
        </authorList>
    </citation>
    <scope>NUCLEOTIDE SEQUENCE [LARGE SCALE GENOMIC DNA]</scope>
    <source>
        <strain evidence="2 3">SAORIC-696</strain>
    </source>
</reference>
<protein>
    <submittedName>
        <fullName evidence="2">VOC family protein</fullName>
    </submittedName>
</protein>
<evidence type="ECO:0000313" key="2">
    <source>
        <dbReference type="EMBL" id="WDE96067.1"/>
    </source>
</evidence>
<dbReference type="InterPro" id="IPR004360">
    <property type="entry name" value="Glyas_Fos-R_dOase_dom"/>
</dbReference>
<dbReference type="PANTHER" id="PTHR36503:SF1">
    <property type="entry name" value="BLR2520 PROTEIN"/>
    <property type="match status" value="1"/>
</dbReference>
<feature type="domain" description="VOC" evidence="1">
    <location>
        <begin position="4"/>
        <end position="125"/>
    </location>
</feature>